<sequence>MLISFFFFAKHEINPDITFAVTAGHCYADRGSNLFYYYPWDGKPDGTWIGIMEIHRVEDYDYSLIELRRGVSKHGAHLCKSGLRTHATCGYIKAFDGIFIYSEGFDTELIITDTVADGGDSGGTIIKKICIQ</sequence>
<keyword evidence="2" id="KW-1185">Reference proteome</keyword>
<name>A0A8H3XFU0_GIGMA</name>
<reference evidence="1 2" key="1">
    <citation type="journal article" date="2019" name="Environ. Microbiol.">
        <title>At the nexus of three kingdoms: the genome of the mycorrhizal fungus Gigaspora margarita provides insights into plant, endobacterial and fungal interactions.</title>
        <authorList>
            <person name="Venice F."/>
            <person name="Ghignone S."/>
            <person name="Salvioli di Fossalunga A."/>
            <person name="Amselem J."/>
            <person name="Novero M."/>
            <person name="Xianan X."/>
            <person name="Sedzielewska Toro K."/>
            <person name="Morin E."/>
            <person name="Lipzen A."/>
            <person name="Grigoriev I.V."/>
            <person name="Henrissat B."/>
            <person name="Martin F.M."/>
            <person name="Bonfante P."/>
        </authorList>
    </citation>
    <scope>NUCLEOTIDE SEQUENCE [LARGE SCALE GENOMIC DNA]</scope>
    <source>
        <strain evidence="1 2">BEG34</strain>
    </source>
</reference>
<comment type="caution">
    <text evidence="1">The sequence shown here is derived from an EMBL/GenBank/DDBJ whole genome shotgun (WGS) entry which is preliminary data.</text>
</comment>
<dbReference type="Proteomes" id="UP000439903">
    <property type="component" value="Unassembled WGS sequence"/>
</dbReference>
<dbReference type="EMBL" id="WTPW01001047">
    <property type="protein sequence ID" value="KAF0460284.1"/>
    <property type="molecule type" value="Genomic_DNA"/>
</dbReference>
<dbReference type="InterPro" id="IPR043504">
    <property type="entry name" value="Peptidase_S1_PA_chymotrypsin"/>
</dbReference>
<evidence type="ECO:0000313" key="2">
    <source>
        <dbReference type="Proteomes" id="UP000439903"/>
    </source>
</evidence>
<evidence type="ECO:0000313" key="1">
    <source>
        <dbReference type="EMBL" id="KAF0460284.1"/>
    </source>
</evidence>
<dbReference type="AlphaFoldDB" id="A0A8H3XFU0"/>
<dbReference type="OrthoDB" id="3762657at2759"/>
<protein>
    <submittedName>
        <fullName evidence="1">S1 family peptidase</fullName>
    </submittedName>
</protein>
<dbReference type="InterPro" id="IPR009003">
    <property type="entry name" value="Peptidase_S1_PA"/>
</dbReference>
<dbReference type="Gene3D" id="2.40.10.10">
    <property type="entry name" value="Trypsin-like serine proteases"/>
    <property type="match status" value="1"/>
</dbReference>
<organism evidence="1 2">
    <name type="scientific">Gigaspora margarita</name>
    <dbReference type="NCBI Taxonomy" id="4874"/>
    <lineage>
        <taxon>Eukaryota</taxon>
        <taxon>Fungi</taxon>
        <taxon>Fungi incertae sedis</taxon>
        <taxon>Mucoromycota</taxon>
        <taxon>Glomeromycotina</taxon>
        <taxon>Glomeromycetes</taxon>
        <taxon>Diversisporales</taxon>
        <taxon>Gigasporaceae</taxon>
        <taxon>Gigaspora</taxon>
    </lineage>
</organism>
<accession>A0A8H3XFU0</accession>
<gene>
    <name evidence="1" type="ORF">F8M41_000624</name>
</gene>
<dbReference type="SUPFAM" id="SSF50494">
    <property type="entry name" value="Trypsin-like serine proteases"/>
    <property type="match status" value="1"/>
</dbReference>
<proteinExistence type="predicted"/>